<evidence type="ECO:0000256" key="3">
    <source>
        <dbReference type="ARBA" id="ARBA00022676"/>
    </source>
</evidence>
<evidence type="ECO:0000313" key="5">
    <source>
        <dbReference type="EMBL" id="KAJ4978486.1"/>
    </source>
</evidence>
<name>A0A9Q0KYA1_9MAGN</name>
<comment type="subcellular location">
    <subcellularLocation>
        <location evidence="4">Golgi apparatus membrane</location>
        <topology evidence="4">Single-pass type II membrane protein</topology>
    </subcellularLocation>
</comment>
<dbReference type="PANTHER" id="PTHR32116">
    <property type="entry name" value="GALACTURONOSYLTRANSFERASE 4-RELATED"/>
    <property type="match status" value="1"/>
</dbReference>
<comment type="pathway">
    <text evidence="1 4">Glycan metabolism; pectin biosynthesis.</text>
</comment>
<keyword evidence="4" id="KW-0961">Cell wall biogenesis/degradation</keyword>
<dbReference type="Proteomes" id="UP001141806">
    <property type="component" value="Unassembled WGS sequence"/>
</dbReference>
<comment type="caution">
    <text evidence="5">The sequence shown here is derived from an EMBL/GenBank/DDBJ whole genome shotgun (WGS) entry which is preliminary data.</text>
</comment>
<gene>
    <name evidence="5" type="ORF">NE237_009266</name>
</gene>
<keyword evidence="6" id="KW-1185">Reference proteome</keyword>
<proteinExistence type="inferred from homology"/>
<organism evidence="5 6">
    <name type="scientific">Protea cynaroides</name>
    <dbReference type="NCBI Taxonomy" id="273540"/>
    <lineage>
        <taxon>Eukaryota</taxon>
        <taxon>Viridiplantae</taxon>
        <taxon>Streptophyta</taxon>
        <taxon>Embryophyta</taxon>
        <taxon>Tracheophyta</taxon>
        <taxon>Spermatophyta</taxon>
        <taxon>Magnoliopsida</taxon>
        <taxon>Proteales</taxon>
        <taxon>Proteaceae</taxon>
        <taxon>Protea</taxon>
    </lineage>
</organism>
<dbReference type="GO" id="GO:0071555">
    <property type="term" value="P:cell wall organization"/>
    <property type="evidence" value="ECO:0007669"/>
    <property type="project" value="UniProtKB-KW"/>
</dbReference>
<dbReference type="AlphaFoldDB" id="A0A9Q0KYA1"/>
<keyword evidence="4" id="KW-0333">Golgi apparatus</keyword>
<reference evidence="5" key="1">
    <citation type="journal article" date="2023" name="Plant J.">
        <title>The genome of the king protea, Protea cynaroides.</title>
        <authorList>
            <person name="Chang J."/>
            <person name="Duong T.A."/>
            <person name="Schoeman C."/>
            <person name="Ma X."/>
            <person name="Roodt D."/>
            <person name="Barker N."/>
            <person name="Li Z."/>
            <person name="Van de Peer Y."/>
            <person name="Mizrachi E."/>
        </authorList>
    </citation>
    <scope>NUCLEOTIDE SEQUENCE</scope>
    <source>
        <tissue evidence="5">Young leaves</tissue>
    </source>
</reference>
<keyword evidence="4" id="KW-0472">Membrane</keyword>
<evidence type="ECO:0000256" key="4">
    <source>
        <dbReference type="RuleBase" id="RU362027"/>
    </source>
</evidence>
<dbReference type="Gene3D" id="3.90.550.10">
    <property type="entry name" value="Spore Coat Polysaccharide Biosynthesis Protein SpsA, Chain A"/>
    <property type="match status" value="1"/>
</dbReference>
<dbReference type="Pfam" id="PF25557">
    <property type="entry name" value="GAUT_1"/>
    <property type="match status" value="1"/>
</dbReference>
<evidence type="ECO:0000256" key="1">
    <source>
        <dbReference type="ARBA" id="ARBA00004877"/>
    </source>
</evidence>
<accession>A0A9Q0KYA1</accession>
<dbReference type="InterPro" id="IPR029993">
    <property type="entry name" value="GAUT"/>
</dbReference>
<protein>
    <recommendedName>
        <fullName evidence="4">Hexosyltransferase</fullName>
        <ecNumber evidence="4">2.4.1.-</ecNumber>
    </recommendedName>
</protein>
<dbReference type="InterPro" id="IPR002495">
    <property type="entry name" value="Glyco_trans_8"/>
</dbReference>
<dbReference type="OrthoDB" id="411524at2759"/>
<keyword evidence="3 4" id="KW-0808">Transferase</keyword>
<dbReference type="PANTHER" id="PTHR32116:SF12">
    <property type="entry name" value="GALACTURONOSYLTRANSFERASE 7-RELATED"/>
    <property type="match status" value="1"/>
</dbReference>
<comment type="similarity">
    <text evidence="2 4">Belongs to the glycosyltransferase 8 family.</text>
</comment>
<evidence type="ECO:0000313" key="6">
    <source>
        <dbReference type="Proteomes" id="UP001141806"/>
    </source>
</evidence>
<keyword evidence="3 4" id="KW-0328">Glycosyltransferase</keyword>
<dbReference type="EMBL" id="JAMYWD010000002">
    <property type="protein sequence ID" value="KAJ4978486.1"/>
    <property type="molecule type" value="Genomic_DNA"/>
</dbReference>
<dbReference type="InterPro" id="IPR029044">
    <property type="entry name" value="Nucleotide-diphossugar_trans"/>
</dbReference>
<evidence type="ECO:0000256" key="2">
    <source>
        <dbReference type="ARBA" id="ARBA00006351"/>
    </source>
</evidence>
<dbReference type="Pfam" id="PF01501">
    <property type="entry name" value="Glyco_transf_8"/>
    <property type="match status" value="1"/>
</dbReference>
<keyword evidence="4" id="KW-1133">Transmembrane helix</keyword>
<dbReference type="GO" id="GO:0000139">
    <property type="term" value="C:Golgi membrane"/>
    <property type="evidence" value="ECO:0007669"/>
    <property type="project" value="UniProtKB-SubCell"/>
</dbReference>
<dbReference type="SUPFAM" id="SSF53448">
    <property type="entry name" value="Nucleotide-diphospho-sugar transferases"/>
    <property type="match status" value="1"/>
</dbReference>
<dbReference type="GO" id="GO:0047262">
    <property type="term" value="F:polygalacturonate 4-alpha-galacturonosyltransferase activity"/>
    <property type="evidence" value="ECO:0007669"/>
    <property type="project" value="InterPro"/>
</dbReference>
<feature type="transmembrane region" description="Helical" evidence="4">
    <location>
        <begin position="19"/>
        <end position="41"/>
    </location>
</feature>
<dbReference type="EC" id="2.4.1.-" evidence="4"/>
<sequence>MKGVGAGGSLPTKRGWRGLVVAVLGLVILSMLVPLVFLLGLHNGFHSIGFVTEDRSPASGFGRYDPLDLNNTQNQSKAIRSAHLDDLMRRLGPALSKDVGNRIMEAGDESNGSGSAQSITFGKNGLPVPPEIVLKQPPDAKNRNFDGSEEVSEHVKEVTATESEKSCQLEFGSYCIWCEEHKEEMNDSIVKKMKDQLFVARAYYPSVAKLPAHDKLSHELKQNIQEFERVLSETTTDADLPPYIMKSLQKMEITITKAKAIVADCNNVDKKLRQILDLAEDEAHFHMKQSAFLYHLAVQTMPKSHHCLSMRLTVEYFRSPLPDKDFSVAEKYVNPALHHYVIFSNNVLASSVVINSTVMQANESGSQVFHVLTDIQNYFAMKLWFSRNSYKEATIRVLNIEDLNLDNHDTPSLLHLSLPEEFRISFRSAGKSPSTKMRTEYISVFGHSHFLLPDIFKNLKKVVVLDDDVVVRRDLSPLWNLDMEGKVNGAVQFCAVRLGQLKNYLGEKGFERNSCTWLSGLNIVDLVRWRELNITEIYRRLLQTHGSREESLRAGLLPASFLTFQNLVYPLDGSWVLSGLGHDYSIDSRAIRRAAVLHYNGNMKPWLELGIPNYKGFWKKFLKREDQFMSECNVNS</sequence>
<keyword evidence="4" id="KW-0812">Transmembrane</keyword>